<evidence type="ECO:0000259" key="2">
    <source>
        <dbReference type="Pfam" id="PF05050"/>
    </source>
</evidence>
<dbReference type="InterPro" id="IPR006342">
    <property type="entry name" value="FkbM_mtfrase"/>
</dbReference>
<dbReference type="SUPFAM" id="SSF53335">
    <property type="entry name" value="S-adenosyl-L-methionine-dependent methyltransferases"/>
    <property type="match status" value="1"/>
</dbReference>
<dbReference type="InParanoid" id="A0A1E7ERJ1"/>
<feature type="domain" description="Methyltransferase FkbM" evidence="2">
    <location>
        <begin position="297"/>
        <end position="439"/>
    </location>
</feature>
<reference evidence="3 4" key="1">
    <citation type="submission" date="2016-09" db="EMBL/GenBank/DDBJ databases">
        <title>Extensive genetic diversity and differential bi-allelic expression allows diatom success in the polar Southern Ocean.</title>
        <authorList>
            <consortium name="DOE Joint Genome Institute"/>
            <person name="Mock T."/>
            <person name="Otillar R.P."/>
            <person name="Strauss J."/>
            <person name="Dupont C."/>
            <person name="Frickenhaus S."/>
            <person name="Maumus F."/>
            <person name="Mcmullan M."/>
            <person name="Sanges R."/>
            <person name="Schmutz J."/>
            <person name="Toseland A."/>
            <person name="Valas R."/>
            <person name="Veluchamy A."/>
            <person name="Ward B.J."/>
            <person name="Allen A."/>
            <person name="Barry K."/>
            <person name="Falciatore A."/>
            <person name="Ferrante M."/>
            <person name="Fortunato A.E."/>
            <person name="Gloeckner G."/>
            <person name="Gruber A."/>
            <person name="Hipkin R."/>
            <person name="Janech M."/>
            <person name="Kroth P."/>
            <person name="Leese F."/>
            <person name="Lindquist E."/>
            <person name="Lyon B.R."/>
            <person name="Martin J."/>
            <person name="Mayer C."/>
            <person name="Parker M."/>
            <person name="Quesneville H."/>
            <person name="Raymond J."/>
            <person name="Uhlig C."/>
            <person name="Valentin K.U."/>
            <person name="Worden A.Z."/>
            <person name="Armbrust E.V."/>
            <person name="Bowler C."/>
            <person name="Green B."/>
            <person name="Moulton V."/>
            <person name="Van Oosterhout C."/>
            <person name="Grigoriev I."/>
        </authorList>
    </citation>
    <scope>NUCLEOTIDE SEQUENCE [LARGE SCALE GENOMIC DNA]</scope>
    <source>
        <strain evidence="3 4">CCMP1102</strain>
    </source>
</reference>
<dbReference type="Gene3D" id="3.40.50.150">
    <property type="entry name" value="Vaccinia Virus protein VP39"/>
    <property type="match status" value="1"/>
</dbReference>
<feature type="region of interest" description="Disordered" evidence="1">
    <location>
        <begin position="274"/>
        <end position="297"/>
    </location>
</feature>
<evidence type="ECO:0000313" key="3">
    <source>
        <dbReference type="EMBL" id="OEU08608.1"/>
    </source>
</evidence>
<dbReference type="KEGG" id="fcy:FRACYDRAFT_249499"/>
<gene>
    <name evidence="3" type="ORF">FRACYDRAFT_249499</name>
</gene>
<dbReference type="InterPro" id="IPR029063">
    <property type="entry name" value="SAM-dependent_MTases_sf"/>
</dbReference>
<dbReference type="PANTHER" id="PTHR34203:SF15">
    <property type="entry name" value="SLL1173 PROTEIN"/>
    <property type="match status" value="1"/>
</dbReference>
<dbReference type="EMBL" id="KV784379">
    <property type="protein sequence ID" value="OEU08608.1"/>
    <property type="molecule type" value="Genomic_DNA"/>
</dbReference>
<dbReference type="InterPro" id="IPR052514">
    <property type="entry name" value="SAM-dependent_MTase"/>
</dbReference>
<feature type="compositionally biased region" description="Polar residues" evidence="1">
    <location>
        <begin position="1"/>
        <end position="18"/>
    </location>
</feature>
<sequence length="529" mass="58801">MKLSNNARVSGPRRTSYNSKKKKNKGHHDESNGGKSCTTGLMPMMLMLIFVRVTSVIISTRENTSIMNSLMNTNPVSLEEQGLLQSSSSSLVDGGGDGDSRDGATVIIGKDSESESKSKSVHNDNDFAKQCTRTELLKIRSFLIPEFCVESLQRNNMFTQQCSITLATKCPNSALWLDEYYIELHKERLLLRSASTSTTAAATSPSFLGISVGCNKGFDAINTLRMGTNDDTISKVDWQNAMVENDGTLYKSVCGQDSIHDVFQTVVEEKNQSSLPSSSLIQGTNGGSSSGSGSVSGEMHCIEPMPQTYNKLHHSATTLKYETKGLTVTHAAISKESNENGMLFPSGEAGGIENLGLETCQNKAYIRKSQYKCITVPVLSLKDYITTKVGVTPSVEDDNNIRIINILSIDVEGFDGDVILGSSSDVLNRVEYLEFEYNWMGSWRQQHLYDIITMLYEQESSMVCYWAGIDKLWRITNCWMLYYDIHTWSNVACVNTKLVPRLAMKMETIFQNTINIDLIVKVKLYHMNM</sequence>
<organism evidence="3 4">
    <name type="scientific">Fragilariopsis cylindrus CCMP1102</name>
    <dbReference type="NCBI Taxonomy" id="635003"/>
    <lineage>
        <taxon>Eukaryota</taxon>
        <taxon>Sar</taxon>
        <taxon>Stramenopiles</taxon>
        <taxon>Ochrophyta</taxon>
        <taxon>Bacillariophyta</taxon>
        <taxon>Bacillariophyceae</taxon>
        <taxon>Bacillariophycidae</taxon>
        <taxon>Bacillariales</taxon>
        <taxon>Bacillariaceae</taxon>
        <taxon>Fragilariopsis</taxon>
    </lineage>
</organism>
<name>A0A1E7ERJ1_9STRA</name>
<dbReference type="Pfam" id="PF05050">
    <property type="entry name" value="Methyltransf_21"/>
    <property type="match status" value="1"/>
</dbReference>
<evidence type="ECO:0000313" key="4">
    <source>
        <dbReference type="Proteomes" id="UP000095751"/>
    </source>
</evidence>
<protein>
    <recommendedName>
        <fullName evidence="2">Methyltransferase FkbM domain-containing protein</fullName>
    </recommendedName>
</protein>
<feature type="region of interest" description="Disordered" evidence="1">
    <location>
        <begin position="1"/>
        <end position="36"/>
    </location>
</feature>
<feature type="compositionally biased region" description="Polar residues" evidence="1">
    <location>
        <begin position="274"/>
        <end position="283"/>
    </location>
</feature>
<proteinExistence type="predicted"/>
<dbReference type="PANTHER" id="PTHR34203">
    <property type="entry name" value="METHYLTRANSFERASE, FKBM FAMILY PROTEIN"/>
    <property type="match status" value="1"/>
</dbReference>
<accession>A0A1E7ERJ1</accession>
<evidence type="ECO:0000256" key="1">
    <source>
        <dbReference type="SAM" id="MobiDB-lite"/>
    </source>
</evidence>
<keyword evidence="4" id="KW-1185">Reference proteome</keyword>
<dbReference type="Proteomes" id="UP000095751">
    <property type="component" value="Unassembled WGS sequence"/>
</dbReference>
<dbReference type="AlphaFoldDB" id="A0A1E7ERJ1"/>
<dbReference type="OrthoDB" id="45813at2759"/>